<evidence type="ECO:0000256" key="6">
    <source>
        <dbReference type="SAM" id="MobiDB-lite"/>
    </source>
</evidence>
<feature type="signal peptide" evidence="7">
    <location>
        <begin position="1"/>
        <end position="21"/>
    </location>
</feature>
<evidence type="ECO:0000256" key="4">
    <source>
        <dbReference type="ARBA" id="ARBA00023069"/>
    </source>
</evidence>
<reference evidence="10 11" key="1">
    <citation type="journal article" date="2014" name="ISME J.">
        <title>Ecophysiology of Thioploca ingrica as revealed by the complete genome sequence supplemented with proteomic evidence.</title>
        <authorList>
            <person name="Kojima H."/>
            <person name="Ogura Y."/>
            <person name="Yamamoto N."/>
            <person name="Togashi T."/>
            <person name="Mori H."/>
            <person name="Watanabe T."/>
            <person name="Nemoto F."/>
            <person name="Kurokawa K."/>
            <person name="Hayashi T."/>
            <person name="Fukui M."/>
        </authorList>
    </citation>
    <scope>NUCLEOTIDE SEQUENCE [LARGE SCALE GENOMIC DNA]</scope>
</reference>
<evidence type="ECO:0000313" key="11">
    <source>
        <dbReference type="Proteomes" id="UP000031623"/>
    </source>
</evidence>
<proteinExistence type="predicted"/>
<dbReference type="SUPFAM" id="SSF63829">
    <property type="entry name" value="Calcium-dependent phosphotriesterase"/>
    <property type="match status" value="1"/>
</dbReference>
<keyword evidence="10" id="KW-0418">Kinase</keyword>
<dbReference type="InterPro" id="IPR052614">
    <property type="entry name" value="CFAP65"/>
</dbReference>
<dbReference type="EMBL" id="AP014633">
    <property type="protein sequence ID" value="BAP57387.1"/>
    <property type="molecule type" value="Genomic_DNA"/>
</dbReference>
<feature type="domain" description="HYDIN/VesB/CFA65-like Ig-like" evidence="9">
    <location>
        <begin position="299"/>
        <end position="383"/>
    </location>
</feature>
<keyword evidence="3" id="KW-0963">Cytoplasm</keyword>
<keyword evidence="10" id="KW-0808">Transferase</keyword>
<sequence>MKRYISSLFIWLNLFLAVVQAAGWEEQYPSATELQAIWGSAENDVFAVGYGAIFHYDGSSWSEMNTNYYDLRGIWGTSNKNVIAVGRIMGEERSIILYYNGNQWSAMNGTFSWLSGIWGSSDSDVFAVGGNGTTLHYNGNQWTTMNSGTDFTLSDVWGSSSSDVFAVGEGGTILHYDGNQWSTMDSKISTWIHDIWGSSSNDVFAVGEGGTILHYDGKQWTAMNSGISSWVSGIWGSSSSDVFVVGFDGTILYYDGDTWMKMTNRIGGLTTIWLSSEGNIFTAGTNIFYCTNCRQKTKINPSSYDFGNITLGQQISQTFTVSNTGNTDTQFQQFTLANTTDFALNNDTCSNTLLAPANTCQVTVDFQPQMEGNQPTKLTLDSDITTIDIPLTGIASINFQITPRSHDFGEVTLGQPLDQTFTVSNTDNTNIPFQQLSLDNSTDFVLDNDTCSNTLLAPASTCQVTVRFQPQVEGVKSSKLLLLTDTAKLNVLLTGTAKLNFQVTPQSYDFGKISLGQLASQTFTVSNTSNTDIPFQQFTLANTTDFAISNDTCSNTLLTPTNTCQVTVNFQPQSEGIESTKLSLPSNISTTDILLRGTASTDIKVDPQFYNFGNITLGQPVSQTFTISNISNGNAQLQLLTLTNSTNFNLNNDTCSNKSLAPTDTCQVTVNFQPQVEGTQSTKITIPKVTETLQIPIGGTSCSTTFQQQIFQQQAFYLHPKSPNFGTALIGNSLTLNQTVIFIVNQECGELYIDKIEVAGQDAAEFKIEDKQCYSSSYGKESYSYCQFNTVFQPTTAGDKQAELTFKLLDHPELPVPTVALQAKAVKLGQAQLDLTPTEHDFGTVIIGHGSISSSFTIKNTGTANLKVNNINFTLTGDNATEFSWENWWCTALDILPPGTQCDINVWLSPTSAGQKQAHLTLTSGDLTAEALLKGVAEEAKDCSDANITIESIQTGRWDAATTWSTATIPTATDVVRINNGHTVTGQELAQIRTLCVQAGATLESLNDQGTALEIQATDYLENHGLIRGKDGRHETQSACSQANIGTEGCAQPGASVLLKVGTGFDKYGKLGDWWWEGSGGPVLNTGEIIAGKGGDGSQYGAPGGDAIVLGRNNTNAKRIQAGDGGNVLGTGAGEGGRGGLTQIWGKLGGPGNLYVQNGAQALAGKGGNCNPQGQQTGGNGGNLWLVSLPNVYIDGGITEAGIGGQGCARPGQAGFVQIEPNVISLAGAATHVKGGDIAIYGGNDWTLDLSNLSGTVIEASGTLTLAVGKGGLIDFRNSTGQILTAKEVQIFTDNLLIDSGKKISDYIAAENIVIGPSKILRNVSLTVASKLFGNPGEVLSIPLVIANNGPEDDNYTLTVKDSAGNILNQLAAVEVKGLDIVNLAIDLTIPASNKVIFTAVSQADQEVSSTSEVILTTIPVVSSDGNQVAPDGNKPASNGNPVTPAGNQSEQESNEDKLISNNNVIVVEQPTLNSCHVTPDGIIDWTCINKEQILTDVTLESNAKISGGQLAGTIDNQGFVSQVTIQPDTLLKGGKLSGYIVNQGTLMDFEFVGVQVTGGTLAGQIINNSLMGGVFKDVHLAADTHLLGGYLQGEIQGDPAAPALLEDLTIQSGSHLAYVKIGKNVTWSAEVVFEDNVQFVEPTTYCNPTRLADIVPLLPRLDTMVLGKSIEVCSQFGGGLATDGKLFQQQLTVTRADLVEVMGRIAPDLRQVSQVVDLVLSAAYRAVETEPPLYFMVDTRGKVLPWDGDVSDLVAFKEQVTLESVQSLRLYRGKFPAKGKLEIQFGYRLADGTVVLNAQPLEVMVLE</sequence>
<dbReference type="OrthoDB" id="5626576at2"/>
<dbReference type="InterPro" id="IPR053879">
    <property type="entry name" value="HYDIN_VesB_CFA65-like_Ig"/>
</dbReference>
<dbReference type="InterPro" id="IPR054090">
    <property type="entry name" value="Cep192_Spd-2-like_dom"/>
</dbReference>
<dbReference type="HOGENOM" id="CLU_235536_0_0_6"/>
<keyword evidence="11" id="KW-1185">Reference proteome</keyword>
<keyword evidence="7" id="KW-0732">Signal</keyword>
<evidence type="ECO:0000256" key="1">
    <source>
        <dbReference type="ARBA" id="ARBA00004138"/>
    </source>
</evidence>
<feature type="region of interest" description="Disordered" evidence="6">
    <location>
        <begin position="1425"/>
        <end position="1456"/>
    </location>
</feature>
<evidence type="ECO:0000256" key="7">
    <source>
        <dbReference type="SAM" id="SignalP"/>
    </source>
</evidence>
<dbReference type="Proteomes" id="UP000031623">
    <property type="component" value="Chromosome"/>
</dbReference>
<feature type="domain" description="HYDIN/VesB/CFA65-like Ig-like" evidence="9">
    <location>
        <begin position="502"/>
        <end position="590"/>
    </location>
</feature>
<dbReference type="KEGG" id="tig:THII_3090"/>
<protein>
    <submittedName>
        <fullName evidence="10">Receptor protein kinase-like protein</fullName>
    </submittedName>
</protein>
<dbReference type="NCBIfam" id="NF012200">
    <property type="entry name" value="choice_anch_D"/>
    <property type="match status" value="6"/>
</dbReference>
<dbReference type="GO" id="GO:0005737">
    <property type="term" value="C:cytoplasm"/>
    <property type="evidence" value="ECO:0007669"/>
    <property type="project" value="UniProtKB-SubCell"/>
</dbReference>
<dbReference type="GO" id="GO:0016301">
    <property type="term" value="F:kinase activity"/>
    <property type="evidence" value="ECO:0007669"/>
    <property type="project" value="UniProtKB-KW"/>
</dbReference>
<evidence type="ECO:0000259" key="8">
    <source>
        <dbReference type="Pfam" id="PF22073"/>
    </source>
</evidence>
<dbReference type="InterPro" id="IPR013783">
    <property type="entry name" value="Ig-like_fold"/>
</dbReference>
<evidence type="ECO:0000259" key="9">
    <source>
        <dbReference type="Pfam" id="PF22544"/>
    </source>
</evidence>
<dbReference type="STRING" id="40754.THII_3090"/>
<evidence type="ECO:0000313" key="10">
    <source>
        <dbReference type="EMBL" id="BAP57387.1"/>
    </source>
</evidence>
<dbReference type="PANTHER" id="PTHR46127:SF1">
    <property type="entry name" value="CILIA- AND FLAGELLA-ASSOCIATED PROTEIN 65"/>
    <property type="match status" value="1"/>
</dbReference>
<keyword evidence="4" id="KW-0969">Cilium</keyword>
<dbReference type="Gene3D" id="2.60.40.10">
    <property type="entry name" value="Immunoglobulins"/>
    <property type="match status" value="5"/>
</dbReference>
<keyword evidence="10" id="KW-0675">Receptor</keyword>
<feature type="compositionally biased region" description="Polar residues" evidence="6">
    <location>
        <begin position="1436"/>
        <end position="1452"/>
    </location>
</feature>
<feature type="chain" id="PRO_5001852854" evidence="7">
    <location>
        <begin position="22"/>
        <end position="1808"/>
    </location>
</feature>
<organism evidence="10 11">
    <name type="scientific">Thioploca ingrica</name>
    <dbReference type="NCBI Taxonomy" id="40754"/>
    <lineage>
        <taxon>Bacteria</taxon>
        <taxon>Pseudomonadati</taxon>
        <taxon>Pseudomonadota</taxon>
        <taxon>Gammaproteobacteria</taxon>
        <taxon>Thiotrichales</taxon>
        <taxon>Thiotrichaceae</taxon>
        <taxon>Thioploca</taxon>
    </lineage>
</organism>
<name>A0A090AMY9_9GAMM</name>
<comment type="subcellular location">
    <subcellularLocation>
        <location evidence="1">Cell projection</location>
        <location evidence="1">Cilium</location>
    </subcellularLocation>
    <subcellularLocation>
        <location evidence="2">Cytoplasm</location>
    </subcellularLocation>
</comment>
<dbReference type="Pfam" id="PF22073">
    <property type="entry name" value="Cep192_D4"/>
    <property type="match status" value="1"/>
</dbReference>
<accession>A0A090AMY9</accession>
<feature type="domain" description="Cep192/Spd-2-like" evidence="8">
    <location>
        <begin position="602"/>
        <end position="695"/>
    </location>
</feature>
<dbReference type="Pfam" id="PF22544">
    <property type="entry name" value="HYDIN_VesB_CFA65-like_Ig"/>
    <property type="match status" value="4"/>
</dbReference>
<gene>
    <name evidence="10" type="ORF">THII_3090</name>
</gene>
<evidence type="ECO:0000256" key="2">
    <source>
        <dbReference type="ARBA" id="ARBA00004496"/>
    </source>
</evidence>
<dbReference type="PANTHER" id="PTHR46127">
    <property type="entry name" value="CILIA- AND FLAGELLA-ASSOCIATED PROTEIN 65"/>
    <property type="match status" value="1"/>
</dbReference>
<keyword evidence="5" id="KW-0966">Cell projection</keyword>
<evidence type="ECO:0000256" key="5">
    <source>
        <dbReference type="ARBA" id="ARBA00023273"/>
    </source>
</evidence>
<feature type="domain" description="HYDIN/VesB/CFA65-like Ig-like" evidence="9">
    <location>
        <begin position="401"/>
        <end position="494"/>
    </location>
</feature>
<evidence type="ECO:0000256" key="3">
    <source>
        <dbReference type="ARBA" id="ARBA00022490"/>
    </source>
</evidence>
<feature type="domain" description="HYDIN/VesB/CFA65-like Ig-like" evidence="9">
    <location>
        <begin position="831"/>
        <end position="926"/>
    </location>
</feature>